<dbReference type="GO" id="GO:0016866">
    <property type="term" value="F:intramolecular transferase activity"/>
    <property type="evidence" value="ECO:0007669"/>
    <property type="project" value="InterPro"/>
</dbReference>
<dbReference type="PANTHER" id="PTHR48101:SF1">
    <property type="entry name" value="METHYLMALONYL-COA MUTASE, LARGE SUBUNIT"/>
    <property type="match status" value="1"/>
</dbReference>
<feature type="domain" description="Methylmalonyl-CoA mutase alpha/beta chain catalytic" evidence="6">
    <location>
        <begin position="109"/>
        <end position="467"/>
    </location>
</feature>
<proteinExistence type="inferred from homology"/>
<comment type="similarity">
    <text evidence="2">Belongs to the methylmalonyl-CoA mutase family.</text>
</comment>
<evidence type="ECO:0000313" key="8">
    <source>
        <dbReference type="Proteomes" id="UP000199312"/>
    </source>
</evidence>
<dbReference type="SUPFAM" id="SSF51703">
    <property type="entry name" value="Cobalamin (vitamin B12)-dependent enzymes"/>
    <property type="match status" value="1"/>
</dbReference>
<dbReference type="OrthoDB" id="9762378at2"/>
<evidence type="ECO:0000256" key="2">
    <source>
        <dbReference type="ARBA" id="ARBA00008465"/>
    </source>
</evidence>
<comment type="cofactor">
    <cofactor evidence="1">
        <name>adenosylcob(III)alamin</name>
        <dbReference type="ChEBI" id="CHEBI:18408"/>
    </cofactor>
</comment>
<evidence type="ECO:0000256" key="1">
    <source>
        <dbReference type="ARBA" id="ARBA00001922"/>
    </source>
</evidence>
<dbReference type="Pfam" id="PF01642">
    <property type="entry name" value="MM_CoA_mutase"/>
    <property type="match status" value="1"/>
</dbReference>
<dbReference type="RefSeq" id="WP_090224332.1">
    <property type="nucleotide sequence ID" value="NZ_FOZP01000003.1"/>
</dbReference>
<dbReference type="AlphaFoldDB" id="A0A1I6Q4F5"/>
<evidence type="ECO:0000313" key="7">
    <source>
        <dbReference type="EMBL" id="SFS47312.1"/>
    </source>
</evidence>
<organism evidence="7 8">
    <name type="scientific">Lutibacter maritimus</name>
    <dbReference type="NCBI Taxonomy" id="593133"/>
    <lineage>
        <taxon>Bacteria</taxon>
        <taxon>Pseudomonadati</taxon>
        <taxon>Bacteroidota</taxon>
        <taxon>Flavobacteriia</taxon>
        <taxon>Flavobacteriales</taxon>
        <taxon>Flavobacteriaceae</taxon>
        <taxon>Lutibacter</taxon>
    </lineage>
</organism>
<keyword evidence="4" id="KW-0413">Isomerase</keyword>
<sequence>MNDTKKPLFQDFKPVTKQEWIEKANIDLKGADFNKTLVWKNLSKVEFQPFYTKEDNQILLNNTGKNSQSLVNYRLIAVNTNEEANKLALKAIEEGINGLIFNVTDKTTASILLKGIDLNTITVSFLLDKNAIAFAKEFVAFAKEQNIAKENLKGYFNSNIISTYVTTGNLDISQFEIAAELIKLTAEYPNFKALTISGSEYLNSGANQVQEVAYTLNSLIFVTEKLIEKGITATAIFNNLNFDFAIGSEYFIEMGKFRAFNVLLNEIALKYKISTFSNTINAKTAIWNKSITDAHTNLLRATTEAMSAILGNVDGVLIDPYDKEFKNPSDFSSRIAGNISTILKEESYFGKVSNPVDGSYYIEEVTSKIAEKALELFKSIESNGGFYASFESELIQQQIAEIRQEKIKLLSQRRLVMVGVNKYPNLMEKITSSILSNGTKDSTSKVLKPRRAALEIEAIRKTTEELVEKTGIRPVVELASFGNLTMRKARAAFSYDFIGVSGFNVQQEKSFESAQQAAEESAKSDSNVVVICSSDQDYDESALTFVKTFRTINTNKVLLLAGAPANLSELTDAGLDGCVNMRSDVIATISSIQQKVQKTIKS</sequence>
<gene>
    <name evidence="7" type="ORF">SAMN04488006_1473</name>
</gene>
<dbReference type="GO" id="GO:0046872">
    <property type="term" value="F:metal ion binding"/>
    <property type="evidence" value="ECO:0007669"/>
    <property type="project" value="InterPro"/>
</dbReference>
<dbReference type="GO" id="GO:0031419">
    <property type="term" value="F:cobalamin binding"/>
    <property type="evidence" value="ECO:0007669"/>
    <property type="project" value="UniProtKB-KW"/>
</dbReference>
<dbReference type="CDD" id="cd03677">
    <property type="entry name" value="MM_CoA_mutase_beta"/>
    <property type="match status" value="1"/>
</dbReference>
<dbReference type="Gene3D" id="3.20.20.240">
    <property type="entry name" value="Methylmalonyl-CoA mutase"/>
    <property type="match status" value="1"/>
</dbReference>
<dbReference type="STRING" id="593133.SAMN04488006_1473"/>
<name>A0A1I6Q4F5_9FLAO</name>
<dbReference type="Proteomes" id="UP000199312">
    <property type="component" value="Unassembled WGS sequence"/>
</dbReference>
<keyword evidence="3" id="KW-0846">Cobalamin</keyword>
<accession>A0A1I6Q4F5</accession>
<dbReference type="SUPFAM" id="SSF52242">
    <property type="entry name" value="Cobalamin (vitamin B12)-binding domain"/>
    <property type="match status" value="1"/>
</dbReference>
<dbReference type="InterPro" id="IPR006099">
    <property type="entry name" value="MeMalonylCoA_mutase_a/b_cat"/>
</dbReference>
<evidence type="ECO:0000256" key="5">
    <source>
        <dbReference type="ARBA" id="ARBA00023285"/>
    </source>
</evidence>
<dbReference type="PANTHER" id="PTHR48101">
    <property type="entry name" value="METHYLMALONYL-COA MUTASE, MITOCHONDRIAL-RELATED"/>
    <property type="match status" value="1"/>
</dbReference>
<reference evidence="8" key="1">
    <citation type="submission" date="2016-10" db="EMBL/GenBank/DDBJ databases">
        <authorList>
            <person name="Varghese N."/>
            <person name="Submissions S."/>
        </authorList>
    </citation>
    <scope>NUCLEOTIDE SEQUENCE [LARGE SCALE GENOMIC DNA]</scope>
    <source>
        <strain evidence="8">DSM 24450</strain>
    </source>
</reference>
<dbReference type="InterPro" id="IPR036724">
    <property type="entry name" value="Cobalamin-bd_sf"/>
</dbReference>
<dbReference type="Gene3D" id="3.40.50.280">
    <property type="entry name" value="Cobalamin-binding domain"/>
    <property type="match status" value="1"/>
</dbReference>
<evidence type="ECO:0000259" key="6">
    <source>
        <dbReference type="Pfam" id="PF01642"/>
    </source>
</evidence>
<protein>
    <submittedName>
        <fullName evidence="7">Heterodimeric methylmalonyl-CoA mutase small subunit</fullName>
    </submittedName>
</protein>
<dbReference type="EMBL" id="FOZP01000003">
    <property type="protein sequence ID" value="SFS47312.1"/>
    <property type="molecule type" value="Genomic_DNA"/>
</dbReference>
<dbReference type="InterPro" id="IPR016176">
    <property type="entry name" value="Cbl-dep_enz_cat"/>
</dbReference>
<evidence type="ECO:0000256" key="4">
    <source>
        <dbReference type="ARBA" id="ARBA00023235"/>
    </source>
</evidence>
<evidence type="ECO:0000256" key="3">
    <source>
        <dbReference type="ARBA" id="ARBA00022628"/>
    </source>
</evidence>
<keyword evidence="8" id="KW-1185">Reference proteome</keyword>
<keyword evidence="5" id="KW-0170">Cobalt</keyword>